<keyword evidence="7" id="KW-1185">Reference proteome</keyword>
<dbReference type="Proteomes" id="UP000186406">
    <property type="component" value="Unassembled WGS sequence"/>
</dbReference>
<feature type="domain" description="Metallo-beta-lactamase" evidence="5">
    <location>
        <begin position="26"/>
        <end position="205"/>
    </location>
</feature>
<organism evidence="6 7">
    <name type="scientific">Pseudoxanthobacter soli DSM 19599</name>
    <dbReference type="NCBI Taxonomy" id="1123029"/>
    <lineage>
        <taxon>Bacteria</taxon>
        <taxon>Pseudomonadati</taxon>
        <taxon>Pseudomonadota</taxon>
        <taxon>Alphaproteobacteria</taxon>
        <taxon>Hyphomicrobiales</taxon>
        <taxon>Segnochrobactraceae</taxon>
        <taxon>Pseudoxanthobacter</taxon>
    </lineage>
</organism>
<dbReference type="InterPro" id="IPR051453">
    <property type="entry name" value="MBL_Glyoxalase_II"/>
</dbReference>
<evidence type="ECO:0000256" key="1">
    <source>
        <dbReference type="ARBA" id="ARBA00001947"/>
    </source>
</evidence>
<dbReference type="SUPFAM" id="SSF56281">
    <property type="entry name" value="Metallo-hydrolase/oxidoreductase"/>
    <property type="match status" value="1"/>
</dbReference>
<protein>
    <submittedName>
        <fullName evidence="6">Glyoxylase, beta-lactamase superfamily II</fullName>
    </submittedName>
</protein>
<evidence type="ECO:0000259" key="5">
    <source>
        <dbReference type="SMART" id="SM00849"/>
    </source>
</evidence>
<dbReference type="Gene3D" id="3.60.15.10">
    <property type="entry name" value="Ribonuclease Z/Hydroxyacylglutathione hydrolase-like"/>
    <property type="match status" value="1"/>
</dbReference>
<evidence type="ECO:0000256" key="4">
    <source>
        <dbReference type="ARBA" id="ARBA00022833"/>
    </source>
</evidence>
<keyword evidence="2" id="KW-0479">Metal-binding</keyword>
<dbReference type="STRING" id="1123029.SAMN02745172_01987"/>
<reference evidence="6 7" key="1">
    <citation type="submission" date="2016-12" db="EMBL/GenBank/DDBJ databases">
        <authorList>
            <person name="Song W.-J."/>
            <person name="Kurnit D.M."/>
        </authorList>
    </citation>
    <scope>NUCLEOTIDE SEQUENCE [LARGE SCALE GENOMIC DNA]</scope>
    <source>
        <strain evidence="6 7">DSM 19599</strain>
    </source>
</reference>
<evidence type="ECO:0000256" key="3">
    <source>
        <dbReference type="ARBA" id="ARBA00022801"/>
    </source>
</evidence>
<evidence type="ECO:0000313" key="7">
    <source>
        <dbReference type="Proteomes" id="UP000186406"/>
    </source>
</evidence>
<dbReference type="GO" id="GO:0046872">
    <property type="term" value="F:metal ion binding"/>
    <property type="evidence" value="ECO:0007669"/>
    <property type="project" value="UniProtKB-KW"/>
</dbReference>
<accession>A0A1M7ZJT5</accession>
<dbReference type="GO" id="GO:0016787">
    <property type="term" value="F:hydrolase activity"/>
    <property type="evidence" value="ECO:0007669"/>
    <property type="project" value="UniProtKB-KW"/>
</dbReference>
<dbReference type="SMART" id="SM00849">
    <property type="entry name" value="Lactamase_B"/>
    <property type="match status" value="1"/>
</dbReference>
<dbReference type="RefSeq" id="WP_073628034.1">
    <property type="nucleotide sequence ID" value="NZ_FRXO01000003.1"/>
</dbReference>
<proteinExistence type="predicted"/>
<name>A0A1M7ZJT5_9HYPH</name>
<dbReference type="OrthoDB" id="9802991at2"/>
<dbReference type="EMBL" id="FRXO01000003">
    <property type="protein sequence ID" value="SHO65148.1"/>
    <property type="molecule type" value="Genomic_DNA"/>
</dbReference>
<gene>
    <name evidence="6" type="ORF">SAMN02745172_01987</name>
</gene>
<evidence type="ECO:0000313" key="6">
    <source>
        <dbReference type="EMBL" id="SHO65148.1"/>
    </source>
</evidence>
<keyword evidence="4" id="KW-0862">Zinc</keyword>
<dbReference type="CDD" id="cd07737">
    <property type="entry name" value="YcbL-like_MBL-fold"/>
    <property type="match status" value="1"/>
</dbReference>
<comment type="cofactor">
    <cofactor evidence="1">
        <name>Zn(2+)</name>
        <dbReference type="ChEBI" id="CHEBI:29105"/>
    </cofactor>
</comment>
<dbReference type="AlphaFoldDB" id="A0A1M7ZJT5"/>
<dbReference type="Pfam" id="PF00753">
    <property type="entry name" value="Lactamase_B"/>
    <property type="match status" value="1"/>
</dbReference>
<dbReference type="PANTHER" id="PTHR46233:SF3">
    <property type="entry name" value="HYDROXYACYLGLUTATHIONE HYDROLASE GLOC"/>
    <property type="match status" value="1"/>
</dbReference>
<keyword evidence="3" id="KW-0378">Hydrolase</keyword>
<dbReference type="InterPro" id="IPR001279">
    <property type="entry name" value="Metallo-B-lactamas"/>
</dbReference>
<dbReference type="InterPro" id="IPR036866">
    <property type="entry name" value="RibonucZ/Hydroxyglut_hydro"/>
</dbReference>
<sequence length="222" mass="23239">MTDSRSSGADSQPLQVYVVPVTPFRQNASVLVSTATGKAAIVDPGGDIDALMAAVAESGATVEKILLTHGHLDHAGAAAELAERLGVPIEGPHEADRFLLDDLPAAGRRYGIETMRPVSPDRFLVEGDQVSVGDLVFDVLHVPGHTPGHVVFVLPSAGFALVGDTLFAGTVGRTDFPYGDAEGLVDGIRRKLLPLGDHVTVLPGHGRATTIGEERRGNPYIA</sequence>
<dbReference type="PANTHER" id="PTHR46233">
    <property type="entry name" value="HYDROXYACYLGLUTATHIONE HYDROLASE GLOC"/>
    <property type="match status" value="1"/>
</dbReference>
<evidence type="ECO:0000256" key="2">
    <source>
        <dbReference type="ARBA" id="ARBA00022723"/>
    </source>
</evidence>